<evidence type="ECO:0000256" key="1">
    <source>
        <dbReference type="ARBA" id="ARBA00005589"/>
    </source>
</evidence>
<dbReference type="NCBIfam" id="TIGR00165">
    <property type="entry name" value="S18"/>
    <property type="match status" value="1"/>
</dbReference>
<protein>
    <recommendedName>
        <fullName evidence="4">Small ribosomal subunit protein bS18</fullName>
    </recommendedName>
</protein>
<keyword evidence="4" id="KW-0694">RNA-binding</keyword>
<comment type="subunit">
    <text evidence="4">Part of the 30S ribosomal subunit. Forms a tight heterodimer with protein bS6.</text>
</comment>
<dbReference type="Pfam" id="PF01084">
    <property type="entry name" value="Ribosomal_S18"/>
    <property type="match status" value="1"/>
</dbReference>
<dbReference type="InterPro" id="IPR001648">
    <property type="entry name" value="Ribosomal_bS18"/>
</dbReference>
<dbReference type="PANTHER" id="PTHR13479">
    <property type="entry name" value="30S RIBOSOMAL PROTEIN S18"/>
    <property type="match status" value="1"/>
</dbReference>
<dbReference type="GO" id="GO:0006412">
    <property type="term" value="P:translation"/>
    <property type="evidence" value="ECO:0007669"/>
    <property type="project" value="UniProtKB-UniRule"/>
</dbReference>
<dbReference type="SUPFAM" id="SSF46911">
    <property type="entry name" value="Ribosomal protein S18"/>
    <property type="match status" value="1"/>
</dbReference>
<keyword evidence="3 4" id="KW-0687">Ribonucleoprotein</keyword>
<name>A0A1F4W340_UNCKA</name>
<comment type="caution">
    <text evidence="6">The sequence shown here is derived from an EMBL/GenBank/DDBJ whole genome shotgun (WGS) entry which is preliminary data.</text>
</comment>
<dbReference type="GO" id="GO:0005840">
    <property type="term" value="C:ribosome"/>
    <property type="evidence" value="ECO:0007669"/>
    <property type="project" value="UniProtKB-KW"/>
</dbReference>
<evidence type="ECO:0000256" key="3">
    <source>
        <dbReference type="ARBA" id="ARBA00023274"/>
    </source>
</evidence>
<dbReference type="PANTHER" id="PTHR13479:SF40">
    <property type="entry name" value="SMALL RIBOSOMAL SUBUNIT PROTEIN BS18M"/>
    <property type="match status" value="1"/>
</dbReference>
<evidence type="ECO:0000256" key="5">
    <source>
        <dbReference type="RuleBase" id="RU003910"/>
    </source>
</evidence>
<dbReference type="EMBL" id="MEVT01000006">
    <property type="protein sequence ID" value="OGC63453.1"/>
    <property type="molecule type" value="Genomic_DNA"/>
</dbReference>
<evidence type="ECO:0000256" key="2">
    <source>
        <dbReference type="ARBA" id="ARBA00022980"/>
    </source>
</evidence>
<keyword evidence="4" id="KW-0699">rRNA-binding</keyword>
<dbReference type="GO" id="GO:0003735">
    <property type="term" value="F:structural constituent of ribosome"/>
    <property type="evidence" value="ECO:0007669"/>
    <property type="project" value="InterPro"/>
</dbReference>
<evidence type="ECO:0000313" key="6">
    <source>
        <dbReference type="EMBL" id="OGC63453.1"/>
    </source>
</evidence>
<evidence type="ECO:0000313" key="7">
    <source>
        <dbReference type="Proteomes" id="UP000176614"/>
    </source>
</evidence>
<dbReference type="InterPro" id="IPR036870">
    <property type="entry name" value="Ribosomal_bS18_sf"/>
</dbReference>
<accession>A0A1F4W340</accession>
<dbReference type="GO" id="GO:0070181">
    <property type="term" value="F:small ribosomal subunit rRNA binding"/>
    <property type="evidence" value="ECO:0007669"/>
    <property type="project" value="TreeGrafter"/>
</dbReference>
<sequence length="75" mass="8912">MNTKNTREALPSFERLDIEPNYKDVLVLRRFINDRGKVLPQKYTSLSSRNQRKLSSEVKKARFMGLLPYTDRHML</sequence>
<proteinExistence type="inferred from homology"/>
<comment type="similarity">
    <text evidence="1 4 5">Belongs to the bacterial ribosomal protein bS18 family.</text>
</comment>
<comment type="function">
    <text evidence="4">Binds as a heterodimer with protein bS6 to the central domain of the 16S rRNA, where it helps stabilize the platform of the 30S subunit.</text>
</comment>
<gene>
    <name evidence="4" type="primary">rpsR</name>
    <name evidence="6" type="ORF">A2264_01375</name>
</gene>
<dbReference type="GO" id="GO:1990904">
    <property type="term" value="C:ribonucleoprotein complex"/>
    <property type="evidence" value="ECO:0007669"/>
    <property type="project" value="UniProtKB-KW"/>
</dbReference>
<organism evidence="6 7">
    <name type="scientific">candidate division WWE3 bacterium RIFOXYA2_FULL_46_9</name>
    <dbReference type="NCBI Taxonomy" id="1802636"/>
    <lineage>
        <taxon>Bacteria</taxon>
        <taxon>Katanobacteria</taxon>
    </lineage>
</organism>
<dbReference type="PRINTS" id="PR00974">
    <property type="entry name" value="RIBOSOMALS18"/>
</dbReference>
<reference evidence="6 7" key="1">
    <citation type="journal article" date="2016" name="Nat. Commun.">
        <title>Thousands of microbial genomes shed light on interconnected biogeochemical processes in an aquifer system.</title>
        <authorList>
            <person name="Anantharaman K."/>
            <person name="Brown C.T."/>
            <person name="Hug L.A."/>
            <person name="Sharon I."/>
            <person name="Castelle C.J."/>
            <person name="Probst A.J."/>
            <person name="Thomas B.C."/>
            <person name="Singh A."/>
            <person name="Wilkins M.J."/>
            <person name="Karaoz U."/>
            <person name="Brodie E.L."/>
            <person name="Williams K.H."/>
            <person name="Hubbard S.S."/>
            <person name="Banfield J.F."/>
        </authorList>
    </citation>
    <scope>NUCLEOTIDE SEQUENCE [LARGE SCALE GENOMIC DNA]</scope>
</reference>
<dbReference type="HAMAP" id="MF_00270">
    <property type="entry name" value="Ribosomal_bS18"/>
    <property type="match status" value="1"/>
</dbReference>
<keyword evidence="2 4" id="KW-0689">Ribosomal protein</keyword>
<dbReference type="Gene3D" id="4.10.640.10">
    <property type="entry name" value="Ribosomal protein S18"/>
    <property type="match status" value="1"/>
</dbReference>
<evidence type="ECO:0000256" key="4">
    <source>
        <dbReference type="HAMAP-Rule" id="MF_00270"/>
    </source>
</evidence>
<dbReference type="Proteomes" id="UP000176614">
    <property type="component" value="Unassembled WGS sequence"/>
</dbReference>
<dbReference type="AlphaFoldDB" id="A0A1F4W340"/>